<organism evidence="1 2">
    <name type="scientific">Dentiscutata erythropus</name>
    <dbReference type="NCBI Taxonomy" id="1348616"/>
    <lineage>
        <taxon>Eukaryota</taxon>
        <taxon>Fungi</taxon>
        <taxon>Fungi incertae sedis</taxon>
        <taxon>Mucoromycota</taxon>
        <taxon>Glomeromycotina</taxon>
        <taxon>Glomeromycetes</taxon>
        <taxon>Diversisporales</taxon>
        <taxon>Gigasporaceae</taxon>
        <taxon>Dentiscutata</taxon>
    </lineage>
</organism>
<gene>
    <name evidence="1" type="ORF">DERYTH_LOCUS22129</name>
</gene>
<dbReference type="PANTHER" id="PTHR45786:SF74">
    <property type="entry name" value="ATP-DEPENDENT DNA HELICASE"/>
    <property type="match status" value="1"/>
</dbReference>
<evidence type="ECO:0000313" key="2">
    <source>
        <dbReference type="Proteomes" id="UP000789405"/>
    </source>
</evidence>
<dbReference type="Proteomes" id="UP000789405">
    <property type="component" value="Unassembled WGS sequence"/>
</dbReference>
<dbReference type="EMBL" id="CAJVPY010029887">
    <property type="protein sequence ID" value="CAG8794747.1"/>
    <property type="molecule type" value="Genomic_DNA"/>
</dbReference>
<sequence length="180" mass="21234">PLQAPLPEIYYLLTEKDPISKVPFVNKIKAFVFISIATDLDLDFANEKKRAYCYRIQNNYYHKISSALPEQGGIPKFSQIYFYNSSDIKAQIDRRHKIMQQTLNRDIINNIQNVLMNLNLFVDTYISARNEDLKDLLYYILIHNKHSKDMRQYNVPLVKEVAAICFSNKNIHIRYSYCKT</sequence>
<feature type="non-terminal residue" evidence="1">
    <location>
        <position position="1"/>
    </location>
</feature>
<dbReference type="AlphaFoldDB" id="A0A9N9P1X2"/>
<dbReference type="PANTHER" id="PTHR45786">
    <property type="entry name" value="DNA BINDING PROTEIN-LIKE"/>
    <property type="match status" value="1"/>
</dbReference>
<name>A0A9N9P1X2_9GLOM</name>
<accession>A0A9N9P1X2</accession>
<dbReference type="OrthoDB" id="2272314at2759"/>
<evidence type="ECO:0000313" key="1">
    <source>
        <dbReference type="EMBL" id="CAG8794747.1"/>
    </source>
</evidence>
<protein>
    <submittedName>
        <fullName evidence="1">17173_t:CDS:1</fullName>
    </submittedName>
</protein>
<proteinExistence type="predicted"/>
<reference evidence="1" key="1">
    <citation type="submission" date="2021-06" db="EMBL/GenBank/DDBJ databases">
        <authorList>
            <person name="Kallberg Y."/>
            <person name="Tangrot J."/>
            <person name="Rosling A."/>
        </authorList>
    </citation>
    <scope>NUCLEOTIDE SEQUENCE</scope>
    <source>
        <strain evidence="1">MA453B</strain>
    </source>
</reference>
<keyword evidence="2" id="KW-1185">Reference proteome</keyword>
<comment type="caution">
    <text evidence="1">The sequence shown here is derived from an EMBL/GenBank/DDBJ whole genome shotgun (WGS) entry which is preliminary data.</text>
</comment>